<protein>
    <submittedName>
        <fullName evidence="1">Uncharacterized protein</fullName>
    </submittedName>
</protein>
<reference evidence="1" key="2">
    <citation type="journal article" date="2021" name="PeerJ">
        <title>Extensive microbial diversity within the chicken gut microbiome revealed by metagenomics and culture.</title>
        <authorList>
            <person name="Gilroy R."/>
            <person name="Ravi A."/>
            <person name="Getino M."/>
            <person name="Pursley I."/>
            <person name="Horton D.L."/>
            <person name="Alikhan N.F."/>
            <person name="Baker D."/>
            <person name="Gharbi K."/>
            <person name="Hall N."/>
            <person name="Watson M."/>
            <person name="Adriaenssens E.M."/>
            <person name="Foster-Nyarko E."/>
            <person name="Jarju S."/>
            <person name="Secka A."/>
            <person name="Antonio M."/>
            <person name="Oren A."/>
            <person name="Chaudhuri R.R."/>
            <person name="La Ragione R."/>
            <person name="Hildebrand F."/>
            <person name="Pallen M.J."/>
        </authorList>
    </citation>
    <scope>NUCLEOTIDE SEQUENCE</scope>
    <source>
        <strain evidence="1">ChiSjej4B22-8148</strain>
    </source>
</reference>
<dbReference type="AlphaFoldDB" id="A0A9D1ADK8"/>
<organism evidence="1 2">
    <name type="scientific">Candidatus Choladousia intestinavium</name>
    <dbReference type="NCBI Taxonomy" id="2840727"/>
    <lineage>
        <taxon>Bacteria</taxon>
        <taxon>Bacillati</taxon>
        <taxon>Bacillota</taxon>
        <taxon>Clostridia</taxon>
        <taxon>Lachnospirales</taxon>
        <taxon>Lachnospiraceae</taxon>
        <taxon>Lachnospiraceae incertae sedis</taxon>
        <taxon>Candidatus Choladousia</taxon>
    </lineage>
</organism>
<gene>
    <name evidence="1" type="ORF">IAB31_08850</name>
</gene>
<name>A0A9D1ADK8_9FIRM</name>
<evidence type="ECO:0000313" key="2">
    <source>
        <dbReference type="Proteomes" id="UP000886757"/>
    </source>
</evidence>
<proteinExistence type="predicted"/>
<dbReference type="Proteomes" id="UP000886757">
    <property type="component" value="Unassembled WGS sequence"/>
</dbReference>
<dbReference type="EMBL" id="DVGK01000103">
    <property type="protein sequence ID" value="HIR14014.1"/>
    <property type="molecule type" value="Genomic_DNA"/>
</dbReference>
<accession>A0A9D1ADK8</accession>
<reference evidence="1" key="1">
    <citation type="submission" date="2020-10" db="EMBL/GenBank/DDBJ databases">
        <authorList>
            <person name="Gilroy R."/>
        </authorList>
    </citation>
    <scope>NUCLEOTIDE SEQUENCE</scope>
    <source>
        <strain evidence="1">ChiSjej4B22-8148</strain>
    </source>
</reference>
<comment type="caution">
    <text evidence="1">The sequence shown here is derived from an EMBL/GenBank/DDBJ whole genome shotgun (WGS) entry which is preliminary data.</text>
</comment>
<sequence>MQPISVEKFADMVMKNNNGYHKKELVKTLRETLTAKKNGARCTVCGAPIWAAGSAITGSNLCFTCATGEADDSEDYEIE</sequence>
<evidence type="ECO:0000313" key="1">
    <source>
        <dbReference type="EMBL" id="HIR14014.1"/>
    </source>
</evidence>